<organism evidence="3 4">
    <name type="scientific">Micromonospora chaiyaphumensis</name>
    <dbReference type="NCBI Taxonomy" id="307119"/>
    <lineage>
        <taxon>Bacteria</taxon>
        <taxon>Bacillati</taxon>
        <taxon>Actinomycetota</taxon>
        <taxon>Actinomycetes</taxon>
        <taxon>Micromonosporales</taxon>
        <taxon>Micromonosporaceae</taxon>
        <taxon>Micromonospora</taxon>
    </lineage>
</organism>
<name>A0A1C4UAF9_9ACTN</name>
<dbReference type="InterPro" id="IPR013785">
    <property type="entry name" value="Aldolase_TIM"/>
</dbReference>
<dbReference type="Gene3D" id="3.20.20.70">
    <property type="entry name" value="Aldolase class I"/>
    <property type="match status" value="1"/>
</dbReference>
<keyword evidence="1 2" id="KW-0456">Lyase</keyword>
<dbReference type="PRINTS" id="PR00146">
    <property type="entry name" value="DHPICSNTHASE"/>
</dbReference>
<keyword evidence="4" id="KW-1185">Reference proteome</keyword>
<proteinExistence type="inferred from homology"/>
<dbReference type="Pfam" id="PF00701">
    <property type="entry name" value="DHDPS"/>
    <property type="match status" value="1"/>
</dbReference>
<dbReference type="SUPFAM" id="SSF51569">
    <property type="entry name" value="Aldolase"/>
    <property type="match status" value="1"/>
</dbReference>
<dbReference type="Proteomes" id="UP000199629">
    <property type="component" value="Unassembled WGS sequence"/>
</dbReference>
<dbReference type="PANTHER" id="PTHR12128:SF72">
    <property type="entry name" value="DIHYDRODIPICOLINATE SYNTHASE"/>
    <property type="match status" value="1"/>
</dbReference>
<dbReference type="GO" id="GO:0008840">
    <property type="term" value="F:4-hydroxy-tetrahydrodipicolinate synthase activity"/>
    <property type="evidence" value="ECO:0007669"/>
    <property type="project" value="TreeGrafter"/>
</dbReference>
<gene>
    <name evidence="3" type="ORF">GA0070214_101495</name>
</gene>
<evidence type="ECO:0000313" key="4">
    <source>
        <dbReference type="Proteomes" id="UP000199629"/>
    </source>
</evidence>
<dbReference type="CDD" id="cd00408">
    <property type="entry name" value="DHDPS-like"/>
    <property type="match status" value="1"/>
</dbReference>
<comment type="similarity">
    <text evidence="2">Belongs to the DapA family.</text>
</comment>
<evidence type="ECO:0000256" key="2">
    <source>
        <dbReference type="PIRNR" id="PIRNR001365"/>
    </source>
</evidence>
<evidence type="ECO:0000256" key="1">
    <source>
        <dbReference type="ARBA" id="ARBA00023239"/>
    </source>
</evidence>
<dbReference type="InterPro" id="IPR002220">
    <property type="entry name" value="DapA-like"/>
</dbReference>
<dbReference type="RefSeq" id="WP_091258520.1">
    <property type="nucleotide sequence ID" value="NZ_FMCS01000001.1"/>
</dbReference>
<evidence type="ECO:0000313" key="3">
    <source>
        <dbReference type="EMBL" id="SCE68642.1"/>
    </source>
</evidence>
<dbReference type="AlphaFoldDB" id="A0A1C4UAF9"/>
<protein>
    <submittedName>
        <fullName evidence="3">4-hydroxy-tetrahydrodipicolinate synthase</fullName>
    </submittedName>
</protein>
<reference evidence="4" key="1">
    <citation type="submission" date="2016-06" db="EMBL/GenBank/DDBJ databases">
        <authorList>
            <person name="Varghese N."/>
            <person name="Submissions Spin"/>
        </authorList>
    </citation>
    <scope>NUCLEOTIDE SEQUENCE [LARGE SCALE GENOMIC DNA]</scope>
    <source>
        <strain evidence="4">DSM 45246</strain>
    </source>
</reference>
<sequence length="300" mass="31706">MAATTPWQGVVVALPTLFRNDLSVDYDRIQEHVRWLGDAGCRGVAPCGPLGEYPALSEGERADVVRAAVEAAPPGCAVLPAVGGYGSRQACQWAEQALSAGARAVLAPPPVGYPGGPAEVVAHYREVAAVGLPVVVCRDPAEATVDLTPDLLARIAETDGVVAVREDDVRRLHRVRDLCPHLDVLAGADDVLLELTVCGAAGWLARCPNALPRLCLRLHRLCAARDLAAALPLYARLHPLLGWGARTEGVQAVKLAMGLAGRYGGPCRPPRGPLPPDLEERLCRDLRRAERAETGPVPAA</sequence>
<dbReference type="SMART" id="SM01130">
    <property type="entry name" value="DHDPS"/>
    <property type="match status" value="1"/>
</dbReference>
<dbReference type="EMBL" id="FMCS01000001">
    <property type="protein sequence ID" value="SCE68642.1"/>
    <property type="molecule type" value="Genomic_DNA"/>
</dbReference>
<accession>A0A1C4UAF9</accession>
<dbReference type="PANTHER" id="PTHR12128">
    <property type="entry name" value="DIHYDRODIPICOLINATE SYNTHASE"/>
    <property type="match status" value="1"/>
</dbReference>
<dbReference type="PIRSF" id="PIRSF001365">
    <property type="entry name" value="DHDPS"/>
    <property type="match status" value="1"/>
</dbReference>